<gene>
    <name evidence="2" type="ORF">ACFQE1_17185</name>
</gene>
<keyword evidence="3" id="KW-1185">Reference proteome</keyword>
<dbReference type="InterPro" id="IPR055757">
    <property type="entry name" value="DUF7333"/>
</dbReference>
<name>A0ABD5S321_9EURY</name>
<protein>
    <submittedName>
        <fullName evidence="2">Uncharacterized protein</fullName>
    </submittedName>
</protein>
<keyword evidence="1" id="KW-0472">Membrane</keyword>
<dbReference type="EMBL" id="JBHSWU010000868">
    <property type="protein sequence ID" value="MFC6726065.1"/>
    <property type="molecule type" value="Genomic_DNA"/>
</dbReference>
<accession>A0ABD5S321</accession>
<dbReference type="Proteomes" id="UP001596328">
    <property type="component" value="Unassembled WGS sequence"/>
</dbReference>
<reference evidence="2 3" key="1">
    <citation type="journal article" date="2019" name="Int. J. Syst. Evol. Microbiol.">
        <title>The Global Catalogue of Microorganisms (GCM) 10K type strain sequencing project: providing services to taxonomists for standard genome sequencing and annotation.</title>
        <authorList>
            <consortium name="The Broad Institute Genomics Platform"/>
            <consortium name="The Broad Institute Genome Sequencing Center for Infectious Disease"/>
            <person name="Wu L."/>
            <person name="Ma J."/>
        </authorList>
    </citation>
    <scope>NUCLEOTIDE SEQUENCE [LARGE SCALE GENOMIC DNA]</scope>
    <source>
        <strain evidence="2 3">NBRC 111368</strain>
    </source>
</reference>
<feature type="transmembrane region" description="Helical" evidence="1">
    <location>
        <begin position="7"/>
        <end position="29"/>
    </location>
</feature>
<evidence type="ECO:0000313" key="3">
    <source>
        <dbReference type="Proteomes" id="UP001596328"/>
    </source>
</evidence>
<comment type="caution">
    <text evidence="2">The sequence shown here is derived from an EMBL/GenBank/DDBJ whole genome shotgun (WGS) entry which is preliminary data.</text>
</comment>
<proteinExistence type="predicted"/>
<sequence length="63" mass="6338">MEFSLPVAVGALLVIVAVGVGGLIAGGVMPLGVTLMMVAPSMLVFGLIAFGLGVKHGEFRAVR</sequence>
<feature type="transmembrane region" description="Helical" evidence="1">
    <location>
        <begin position="35"/>
        <end position="54"/>
    </location>
</feature>
<keyword evidence="1" id="KW-0812">Transmembrane</keyword>
<evidence type="ECO:0000256" key="1">
    <source>
        <dbReference type="SAM" id="Phobius"/>
    </source>
</evidence>
<evidence type="ECO:0000313" key="2">
    <source>
        <dbReference type="EMBL" id="MFC6726065.1"/>
    </source>
</evidence>
<organism evidence="2 3">
    <name type="scientific">Halobium palmae</name>
    <dbReference type="NCBI Taxonomy" id="1776492"/>
    <lineage>
        <taxon>Archaea</taxon>
        <taxon>Methanobacteriati</taxon>
        <taxon>Methanobacteriota</taxon>
        <taxon>Stenosarchaea group</taxon>
        <taxon>Halobacteria</taxon>
        <taxon>Halobacteriales</taxon>
        <taxon>Haloferacaceae</taxon>
        <taxon>Halobium</taxon>
    </lineage>
</organism>
<keyword evidence="1" id="KW-1133">Transmembrane helix</keyword>
<dbReference type="Pfam" id="PF24020">
    <property type="entry name" value="DUF7333"/>
    <property type="match status" value="1"/>
</dbReference>
<dbReference type="AlphaFoldDB" id="A0ABD5S321"/>